<reference evidence="14" key="1">
    <citation type="submission" date="2011-02" db="EMBL/GenBank/DDBJ databases">
        <title>The Genome Sequence of Capsaspora owczarzaki ATCC 30864.</title>
        <authorList>
            <person name="Russ C."/>
            <person name="Cuomo C."/>
            <person name="Burger G."/>
            <person name="Gray M.W."/>
            <person name="Holland P.W.H."/>
            <person name="King N."/>
            <person name="Lang F.B.F."/>
            <person name="Roger A.J."/>
            <person name="Ruiz-Trillo I."/>
            <person name="Young S.K."/>
            <person name="Zeng Q."/>
            <person name="Gargeya S."/>
            <person name="Alvarado L."/>
            <person name="Berlin A."/>
            <person name="Chapman S.B."/>
            <person name="Chen Z."/>
            <person name="Freedman E."/>
            <person name="Gellesch M."/>
            <person name="Goldberg J."/>
            <person name="Griggs A."/>
            <person name="Gujja S."/>
            <person name="Heilman E."/>
            <person name="Heiman D."/>
            <person name="Howarth C."/>
            <person name="Mehta T."/>
            <person name="Neiman D."/>
            <person name="Pearson M."/>
            <person name="Roberts A."/>
            <person name="Saif S."/>
            <person name="Shea T."/>
            <person name="Shenoy N."/>
            <person name="Sisk P."/>
            <person name="Stolte C."/>
            <person name="Sykes S."/>
            <person name="White J."/>
            <person name="Yandava C."/>
            <person name="Haas B."/>
            <person name="Nusbaum C."/>
            <person name="Birren B."/>
        </authorList>
    </citation>
    <scope>NUCLEOTIDE SEQUENCE</scope>
    <source>
        <strain evidence="14">ATCC 30864</strain>
    </source>
</reference>
<evidence type="ECO:0000259" key="11">
    <source>
        <dbReference type="Pfam" id="PF13967"/>
    </source>
</evidence>
<dbReference type="RefSeq" id="XP_004344991.1">
    <property type="nucleotide sequence ID" value="XM_004344941.2"/>
</dbReference>
<dbReference type="InterPro" id="IPR032880">
    <property type="entry name" value="CSC1/OSCA1-like_N"/>
</dbReference>
<dbReference type="OMA" id="IVERVYI"/>
<feature type="coiled-coil region" evidence="7">
    <location>
        <begin position="219"/>
        <end position="288"/>
    </location>
</feature>
<feature type="transmembrane region" description="Helical" evidence="9">
    <location>
        <begin position="348"/>
        <end position="369"/>
    </location>
</feature>
<feature type="region of interest" description="Disordered" evidence="8">
    <location>
        <begin position="969"/>
        <end position="1184"/>
    </location>
</feature>
<dbReference type="Proteomes" id="UP000008743">
    <property type="component" value="Unassembled WGS sequence"/>
</dbReference>
<evidence type="ECO:0000313" key="14">
    <source>
        <dbReference type="Proteomes" id="UP000008743"/>
    </source>
</evidence>
<feature type="domain" description="CSC1/OSCA1-like cytosolic" evidence="12">
    <location>
        <begin position="180"/>
        <end position="335"/>
    </location>
</feature>
<dbReference type="STRING" id="595528.A0A0D2WUW3"/>
<dbReference type="InterPro" id="IPR003864">
    <property type="entry name" value="CSC1/OSCA1-like_7TM"/>
</dbReference>
<dbReference type="FunCoup" id="A0A0D2WUW3">
    <property type="interactions" value="28"/>
</dbReference>
<feature type="compositionally biased region" description="Polar residues" evidence="8">
    <location>
        <begin position="1132"/>
        <end position="1178"/>
    </location>
</feature>
<feature type="compositionally biased region" description="Polar residues" evidence="8">
    <location>
        <begin position="930"/>
        <end position="939"/>
    </location>
</feature>
<feature type="transmembrane region" description="Helical" evidence="9">
    <location>
        <begin position="622"/>
        <end position="639"/>
    </location>
</feature>
<feature type="domain" description="CSC1/OSCA1-like 7TM region" evidence="10">
    <location>
        <begin position="349"/>
        <end position="613"/>
    </location>
</feature>
<evidence type="ECO:0000259" key="12">
    <source>
        <dbReference type="Pfam" id="PF14703"/>
    </source>
</evidence>
<organism evidence="13 14">
    <name type="scientific">Capsaspora owczarzaki (strain ATCC 30864)</name>
    <dbReference type="NCBI Taxonomy" id="595528"/>
    <lineage>
        <taxon>Eukaryota</taxon>
        <taxon>Filasterea</taxon>
        <taxon>Capsaspora</taxon>
    </lineage>
</organism>
<dbReference type="EMBL" id="KE346370">
    <property type="protein sequence ID" value="KJE95838.1"/>
    <property type="molecule type" value="Genomic_DNA"/>
</dbReference>
<keyword evidence="4 9" id="KW-0812">Transmembrane</keyword>
<dbReference type="Pfam" id="PF13967">
    <property type="entry name" value="RSN1_TM"/>
    <property type="match status" value="1"/>
</dbReference>
<feature type="compositionally biased region" description="Basic residues" evidence="8">
    <location>
        <begin position="1030"/>
        <end position="1039"/>
    </location>
</feature>
<dbReference type="InterPro" id="IPR045122">
    <property type="entry name" value="Csc1-like"/>
</dbReference>
<evidence type="ECO:0008006" key="15">
    <source>
        <dbReference type="Google" id="ProtNLM"/>
    </source>
</evidence>
<accession>A0A0D2WUW3</accession>
<feature type="transmembrane region" description="Helical" evidence="9">
    <location>
        <begin position="443"/>
        <end position="464"/>
    </location>
</feature>
<keyword evidence="3" id="KW-0813">Transport</keyword>
<dbReference type="OrthoDB" id="1689567at2759"/>
<evidence type="ECO:0000256" key="7">
    <source>
        <dbReference type="SAM" id="Coils"/>
    </source>
</evidence>
<proteinExistence type="inferred from homology"/>
<feature type="compositionally biased region" description="Low complexity" evidence="8">
    <location>
        <begin position="771"/>
        <end position="815"/>
    </location>
</feature>
<dbReference type="GO" id="GO:0005227">
    <property type="term" value="F:calcium-activated cation channel activity"/>
    <property type="evidence" value="ECO:0007669"/>
    <property type="project" value="InterPro"/>
</dbReference>
<feature type="transmembrane region" description="Helical" evidence="9">
    <location>
        <begin position="402"/>
        <end position="423"/>
    </location>
</feature>
<feature type="region of interest" description="Disordered" evidence="8">
    <location>
        <begin position="930"/>
        <end position="956"/>
    </location>
</feature>
<evidence type="ECO:0000313" key="13">
    <source>
        <dbReference type="EMBL" id="KJE95838.1"/>
    </source>
</evidence>
<evidence type="ECO:0000256" key="8">
    <source>
        <dbReference type="SAM" id="MobiDB-lite"/>
    </source>
</evidence>
<dbReference type="GO" id="GO:0005886">
    <property type="term" value="C:plasma membrane"/>
    <property type="evidence" value="ECO:0007669"/>
    <property type="project" value="TreeGrafter"/>
</dbReference>
<evidence type="ECO:0000256" key="3">
    <source>
        <dbReference type="ARBA" id="ARBA00022448"/>
    </source>
</evidence>
<dbReference type="eggNOG" id="KOG1134">
    <property type="taxonomic scope" value="Eukaryota"/>
</dbReference>
<feature type="region of interest" description="Disordered" evidence="8">
    <location>
        <begin position="691"/>
        <end position="842"/>
    </location>
</feature>
<feature type="compositionally biased region" description="Polar residues" evidence="8">
    <location>
        <begin position="708"/>
        <end position="720"/>
    </location>
</feature>
<dbReference type="AlphaFoldDB" id="A0A0D2WUW3"/>
<dbReference type="InterPro" id="IPR027815">
    <property type="entry name" value="CSC1/OSCA1-like_cyt"/>
</dbReference>
<keyword evidence="6 9" id="KW-0472">Membrane</keyword>
<dbReference type="PhylomeDB" id="A0A0D2WUW3"/>
<comment type="similarity">
    <text evidence="2">Belongs to the CSC1 (TC 1.A.17) family.</text>
</comment>
<evidence type="ECO:0000256" key="5">
    <source>
        <dbReference type="ARBA" id="ARBA00022989"/>
    </source>
</evidence>
<name>A0A0D2WUW3_CAPO3</name>
<dbReference type="Pfam" id="PF02714">
    <property type="entry name" value="RSN1_7TM"/>
    <property type="match status" value="1"/>
</dbReference>
<comment type="subcellular location">
    <subcellularLocation>
        <location evidence="1">Membrane</location>
        <topology evidence="1">Multi-pass membrane protein</topology>
    </subcellularLocation>
</comment>
<feature type="transmembrane region" description="Helical" evidence="9">
    <location>
        <begin position="589"/>
        <end position="615"/>
    </location>
</feature>
<feature type="transmembrane region" description="Helical" evidence="9">
    <location>
        <begin position="15"/>
        <end position="40"/>
    </location>
</feature>
<evidence type="ECO:0000256" key="1">
    <source>
        <dbReference type="ARBA" id="ARBA00004141"/>
    </source>
</evidence>
<evidence type="ECO:0000259" key="10">
    <source>
        <dbReference type="Pfam" id="PF02714"/>
    </source>
</evidence>
<feature type="compositionally biased region" description="Polar residues" evidence="8">
    <location>
        <begin position="735"/>
        <end position="744"/>
    </location>
</feature>
<sequence>MSSNSTTTSSSSDDLGVSLVLTTAYLVGFVTAFAILRNVWSNFYAPRSRTDKPEAPPKLPPGHFRWFWKVVQITDDQIFASAGLDALMYVRFMRMVLKLFIFMTPYSIGILLPINKTGSNELTTFERFTMSNIPDRSGYLAAHLVGTYLFTFLTLWLMLREYKAFITVRQRYLLQHHVHHYSIMVREIPKDFRNDVKLKEFFEDIFPGEVMNAYMGRQLIKLTQAMEKHKDYVEQLEKARAKMENDVPEHRRPTKHKSLCCGAKYDVIDRLEARCRKWSERVQSLQGKTHKRGVNGFVTFRSKFHAAVAAQGLIIRDPNAFITEPAPEPRDVYWRGMRLRDNERFPRLLLSYAMMFGLTFFWTIPITFVSSLTTLDSLSETFPFLDGIKTLPSWISSAIQGFLPAIILSIFMSLVPTIIRIIVMVGGVTSMSQVVRLTITRYYFFQVINVFLVFTLSGAVLTQLNDIIDDPLSIASLLASSVPRQSLFFINYLLADGVIGYATALFRPVPLILWLLKRKLFRMDPEIEDAMDYDELYPGMLLYVLVVLVFCTISPLVVLFGICVFWLGLFVSKYSVMYVNSRRFETGGSFFPVVFNRMATCLTVYQLTMVGLFSLKESPGPAVAMIPLIILSFIFYVWVNDTYHYPARNIPLRLAAKETIDTLEDTDMVVQTAAMTFGFMKKAGSKISNTIPGRGLLSRQGTKRMSPIVSTNASSEQLSGLDSEATEEQTATTENSSQALSQQVPPKPAREGSMLKSLFKSRTKPSSPSHSVTFSATTSSSDAAVPASADALPDETSPTTSEASSARASLASNDSVSSAAGIAPLDPPARRPSLREAPCTEHSIPNCKHDMCIRLSPQDLTYAYLQPELRTDVGKPYEQRVQTDPVFAVKRGHSTIGLLALQMEAAARSPKANTDDALSALAEAERLKALSTSTSTGRKSSLAGGAVPPRQVSMDDASGVALEEGVLRQRASSSATAGAESDFSDDSDADDKAADNSTDDDDDWSSSNSSTSDLDVDDFAEDPEREHAKAKQRKQRRMLRQAQRARERPMKKMERVEKPLKKMQREKSVGEKIMHVLCCRHDDAEEEQAPPPARPSTSSTIEGDQPDHDSRSSSIDDDAGHADSGNVDDPSRASSPGLTMQMSSRLPSQSPARSTSSLRPQPESSDTVQQQQPTSSQIDESEYV</sequence>
<evidence type="ECO:0000256" key="9">
    <source>
        <dbReference type="SAM" id="Phobius"/>
    </source>
</evidence>
<evidence type="ECO:0000256" key="6">
    <source>
        <dbReference type="ARBA" id="ARBA00023136"/>
    </source>
</evidence>
<dbReference type="PANTHER" id="PTHR13018:SF5">
    <property type="entry name" value="RE44586P"/>
    <property type="match status" value="1"/>
</dbReference>
<keyword evidence="14" id="KW-1185">Reference proteome</keyword>
<feature type="transmembrane region" description="Helical" evidence="9">
    <location>
        <begin position="489"/>
        <end position="516"/>
    </location>
</feature>
<gene>
    <name evidence="13" type="ORF">CAOG_006242</name>
</gene>
<feature type="transmembrane region" description="Helical" evidence="9">
    <location>
        <begin position="541"/>
        <end position="569"/>
    </location>
</feature>
<feature type="compositionally biased region" description="Basic and acidic residues" evidence="8">
    <location>
        <begin position="1044"/>
        <end position="1083"/>
    </location>
</feature>
<protein>
    <recommendedName>
        <fullName evidence="15">DUF221-domain-containing protein</fullName>
    </recommendedName>
</protein>
<keyword evidence="7" id="KW-0175">Coiled coil</keyword>
<feature type="domain" description="CSC1/OSCA1-like N-terminal transmembrane" evidence="11">
    <location>
        <begin position="15"/>
        <end position="161"/>
    </location>
</feature>
<feature type="transmembrane region" description="Helical" evidence="9">
    <location>
        <begin position="96"/>
        <end position="114"/>
    </location>
</feature>
<dbReference type="Pfam" id="PF14703">
    <property type="entry name" value="PHM7_cyt"/>
    <property type="match status" value="1"/>
</dbReference>
<keyword evidence="5 9" id="KW-1133">Transmembrane helix</keyword>
<dbReference type="PANTHER" id="PTHR13018">
    <property type="entry name" value="PROBABLE MEMBRANE PROTEIN DUF221-RELATED"/>
    <property type="match status" value="1"/>
</dbReference>
<feature type="transmembrane region" description="Helical" evidence="9">
    <location>
        <begin position="139"/>
        <end position="159"/>
    </location>
</feature>
<evidence type="ECO:0000256" key="4">
    <source>
        <dbReference type="ARBA" id="ARBA00022692"/>
    </source>
</evidence>
<dbReference type="InParanoid" id="A0A0D2WUW3"/>
<evidence type="ECO:0000256" key="2">
    <source>
        <dbReference type="ARBA" id="ARBA00007779"/>
    </source>
</evidence>